<dbReference type="SUPFAM" id="SSF50952">
    <property type="entry name" value="Soluble quinoprotein glucose dehydrogenase"/>
    <property type="match status" value="1"/>
</dbReference>
<accession>A0A0S2M117</accession>
<gene>
    <name evidence="3" type="ORF">AS189_12740</name>
</gene>
<sequence>MHNSPTVSHTAAIHDPTSSKPGSGSQMPASGMGTPTTVSTGLDAPWSVAFLNDTPLLSERDSSRILEVASDGSTRAVGTIQGVEGTGEGGLLGIAVDEQGRLYAYSTAAGGNRIQRFAISGKPGSLALGQAETILEDIPSASNHNGGRLAFGPDGMLYATTGDAGQRSLAQDLGSLGGKILRMTPDGDVPKDNPFSGSLVFSYGHRNPQGLAWAADGTMFATEFGQNTWDELNIITAGANYGWPTVEGIATAGGFTNPVQQWAPDRASPSGMTQRDGMLYIANLRGEVLRAVPVADPTTSTDYFGGEFGRLRDVTVAPNGALWVLTNNTDGRGTPGAEDDRILAVIPE</sequence>
<dbReference type="PANTHER" id="PTHR19328">
    <property type="entry name" value="HEDGEHOG-INTERACTING PROTEIN"/>
    <property type="match status" value="1"/>
</dbReference>
<protein>
    <submittedName>
        <fullName evidence="3">Glucose dehydrogenase</fullName>
    </submittedName>
</protein>
<evidence type="ECO:0000256" key="1">
    <source>
        <dbReference type="SAM" id="MobiDB-lite"/>
    </source>
</evidence>
<feature type="region of interest" description="Disordered" evidence="1">
    <location>
        <begin position="1"/>
        <end position="38"/>
    </location>
</feature>
<dbReference type="EMBL" id="CP013200">
    <property type="protein sequence ID" value="ALO67208.1"/>
    <property type="molecule type" value="Genomic_DNA"/>
</dbReference>
<evidence type="ECO:0000313" key="4">
    <source>
        <dbReference type="Proteomes" id="UP000059574"/>
    </source>
</evidence>
<dbReference type="AlphaFoldDB" id="A0A0S2M117"/>
<dbReference type="Pfam" id="PF07995">
    <property type="entry name" value="GSDH"/>
    <property type="match status" value="1"/>
</dbReference>
<proteinExistence type="predicted"/>
<dbReference type="InterPro" id="IPR011042">
    <property type="entry name" value="6-blade_b-propeller_TolB-like"/>
</dbReference>
<dbReference type="Gene3D" id="2.120.10.30">
    <property type="entry name" value="TolB, C-terminal domain"/>
    <property type="match status" value="1"/>
</dbReference>
<dbReference type="InterPro" id="IPR011041">
    <property type="entry name" value="Quinoprot_gluc/sorb_DH_b-prop"/>
</dbReference>
<reference evidence="3 4" key="2">
    <citation type="journal article" date="2016" name="J. Biotechnol.">
        <title>Complete genome sequence of Arthrobacter alpinus ERGS4:06, a yellow pigmented bacterium tolerant to cold and radiations isolated from Sikkim Himalaya.</title>
        <authorList>
            <person name="Kumar R."/>
            <person name="Singh D."/>
            <person name="Swarnkar M.K."/>
            <person name="Singh A.K."/>
            <person name="Kumar S."/>
        </authorList>
    </citation>
    <scope>NUCLEOTIDE SEQUENCE [LARGE SCALE GENOMIC DNA]</scope>
    <source>
        <strain evidence="3 4">ERGS4:06</strain>
    </source>
</reference>
<dbReference type="RefSeq" id="WP_062289561.1">
    <property type="nucleotide sequence ID" value="NZ_CP013200.1"/>
</dbReference>
<dbReference type="Proteomes" id="UP000059574">
    <property type="component" value="Chromosome"/>
</dbReference>
<reference evidence="4" key="1">
    <citation type="submission" date="2015-11" db="EMBL/GenBank/DDBJ databases">
        <authorList>
            <person name="Kumar R."/>
            <person name="Singh D."/>
            <person name="Swarnkar M.K."/>
            <person name="Singh A.K."/>
            <person name="Kumar S."/>
        </authorList>
    </citation>
    <scope>NUCLEOTIDE SEQUENCE [LARGE SCALE GENOMIC DNA]</scope>
    <source>
        <strain evidence="4">ERGS4:06</strain>
    </source>
</reference>
<dbReference type="PANTHER" id="PTHR19328:SF13">
    <property type="entry name" value="HIPL1 PROTEIN"/>
    <property type="match status" value="1"/>
</dbReference>
<name>A0A0S2M117_9MICC</name>
<organism evidence="3 4">
    <name type="scientific">Arthrobacter alpinus</name>
    <dbReference type="NCBI Taxonomy" id="656366"/>
    <lineage>
        <taxon>Bacteria</taxon>
        <taxon>Bacillati</taxon>
        <taxon>Actinomycetota</taxon>
        <taxon>Actinomycetes</taxon>
        <taxon>Micrococcales</taxon>
        <taxon>Micrococcaceae</taxon>
        <taxon>Arthrobacter</taxon>
    </lineage>
</organism>
<evidence type="ECO:0000259" key="2">
    <source>
        <dbReference type="Pfam" id="PF07995"/>
    </source>
</evidence>
<feature type="compositionally biased region" description="Polar residues" evidence="1">
    <location>
        <begin position="16"/>
        <end position="38"/>
    </location>
</feature>
<feature type="domain" description="Glucose/Sorbosone dehydrogenase" evidence="2">
    <location>
        <begin position="42"/>
        <end position="332"/>
    </location>
</feature>
<dbReference type="InterPro" id="IPR012938">
    <property type="entry name" value="Glc/Sorbosone_DH"/>
</dbReference>
<evidence type="ECO:0000313" key="3">
    <source>
        <dbReference type="EMBL" id="ALO67208.1"/>
    </source>
</evidence>